<dbReference type="GO" id="GO:0008233">
    <property type="term" value="F:peptidase activity"/>
    <property type="evidence" value="ECO:0007669"/>
    <property type="project" value="UniProtKB-KW"/>
</dbReference>
<dbReference type="Proteomes" id="UP000266895">
    <property type="component" value="Chromosome"/>
</dbReference>
<dbReference type="Gene3D" id="2.30.110.10">
    <property type="entry name" value="Electron Transport, Fmn-binding Protein, Chain A"/>
    <property type="match status" value="1"/>
</dbReference>
<dbReference type="InterPro" id="IPR007396">
    <property type="entry name" value="TR_PAI2-type"/>
</dbReference>
<dbReference type="GO" id="GO:0006508">
    <property type="term" value="P:proteolysis"/>
    <property type="evidence" value="ECO:0007669"/>
    <property type="project" value="UniProtKB-KW"/>
</dbReference>
<accession>A0A448HDR0</accession>
<dbReference type="PIRSF" id="PIRSF010372">
    <property type="entry name" value="PaiB"/>
    <property type="match status" value="1"/>
</dbReference>
<reference evidence="1 2" key="1">
    <citation type="submission" date="2018-12" db="EMBL/GenBank/DDBJ databases">
        <authorList>
            <consortium name="Pathogen Informatics"/>
        </authorList>
    </citation>
    <scope>NUCLEOTIDE SEQUENCE [LARGE SCALE GENOMIC DNA]</scope>
    <source>
        <strain evidence="1 2">NCTC11636</strain>
    </source>
</reference>
<dbReference type="Pfam" id="PF04299">
    <property type="entry name" value="FMN_bind_2"/>
    <property type="match status" value="1"/>
</dbReference>
<protein>
    <submittedName>
        <fullName evidence="1">Protease synthase and sporulation protein PAI 2</fullName>
    </submittedName>
</protein>
<evidence type="ECO:0000313" key="1">
    <source>
        <dbReference type="EMBL" id="VEG26023.1"/>
    </source>
</evidence>
<keyword evidence="2" id="KW-1185">Reference proteome</keyword>
<dbReference type="SUPFAM" id="SSF50475">
    <property type="entry name" value="FMN-binding split barrel"/>
    <property type="match status" value="1"/>
</dbReference>
<dbReference type="AlphaFoldDB" id="A0A448HDR0"/>
<dbReference type="PANTHER" id="PTHR35802">
    <property type="entry name" value="PROTEASE SYNTHASE AND SPORULATION PROTEIN PAI 2"/>
    <property type="match status" value="1"/>
</dbReference>
<sequence>MYVPQHFELGAERTRALLVTPGVGNLVTVHDQGPLATLVPFYLDESRDVLVTHLVRNNPQVREPMTGPGMVLLDDVDAYVAPAYYATNEETPNVPTWDYVTVHVWGPVHVDPSPQRSLEVAQALTQRMEREDVLTPVGRDKLERMARAIVAVEVGIERVQGKAKMSQNRHPDDVRSLIDHMERLGEHDIVRFLQEVSLPYAEARFATIARLRGARSLEEEIRSFH</sequence>
<dbReference type="KEGG" id="ahw:NCTC11636_00311"/>
<name>A0A448HDR0_9ACTO</name>
<dbReference type="EMBL" id="LR134350">
    <property type="protein sequence ID" value="VEG26023.1"/>
    <property type="molecule type" value="Genomic_DNA"/>
</dbReference>
<organism evidence="1 2">
    <name type="scientific">Actinomyces howellii</name>
    <dbReference type="NCBI Taxonomy" id="52771"/>
    <lineage>
        <taxon>Bacteria</taxon>
        <taxon>Bacillati</taxon>
        <taxon>Actinomycetota</taxon>
        <taxon>Actinomycetes</taxon>
        <taxon>Actinomycetales</taxon>
        <taxon>Actinomycetaceae</taxon>
        <taxon>Actinomyces</taxon>
    </lineage>
</organism>
<dbReference type="OrthoDB" id="9794948at2"/>
<dbReference type="RefSeq" id="WP_126381450.1">
    <property type="nucleotide sequence ID" value="NZ_LR134350.1"/>
</dbReference>
<dbReference type="PANTHER" id="PTHR35802:SF1">
    <property type="entry name" value="PROTEASE SYNTHASE AND SPORULATION PROTEIN PAI 2"/>
    <property type="match status" value="1"/>
</dbReference>
<keyword evidence="1" id="KW-0378">Hydrolase</keyword>
<keyword evidence="1" id="KW-0645">Protease</keyword>
<proteinExistence type="predicted"/>
<dbReference type="InterPro" id="IPR012349">
    <property type="entry name" value="Split_barrel_FMN-bd"/>
</dbReference>
<gene>
    <name evidence="1" type="primary">paiB</name>
    <name evidence="1" type="ORF">NCTC11636_00311</name>
</gene>
<evidence type="ECO:0000313" key="2">
    <source>
        <dbReference type="Proteomes" id="UP000266895"/>
    </source>
</evidence>